<dbReference type="Gene3D" id="3.40.30.10">
    <property type="entry name" value="Glutaredoxin"/>
    <property type="match status" value="6"/>
</dbReference>
<dbReference type="InterPro" id="IPR013766">
    <property type="entry name" value="Thioredoxin_domain"/>
</dbReference>
<dbReference type="PANTHER" id="PTHR45672:SF2">
    <property type="entry name" value="PROTEIN DISULFIDE-ISOMERASE A5"/>
    <property type="match status" value="1"/>
</dbReference>
<feature type="region of interest" description="Disordered" evidence="2">
    <location>
        <begin position="495"/>
        <end position="514"/>
    </location>
</feature>
<feature type="domain" description="Thioredoxin" evidence="4">
    <location>
        <begin position="118"/>
        <end position="253"/>
    </location>
</feature>
<dbReference type="SUPFAM" id="SSF52833">
    <property type="entry name" value="Thioredoxin-like"/>
    <property type="match status" value="6"/>
</dbReference>
<feature type="domain" description="Thioredoxin" evidence="4">
    <location>
        <begin position="374"/>
        <end position="498"/>
    </location>
</feature>
<feature type="domain" description="Thioredoxin" evidence="4">
    <location>
        <begin position="261"/>
        <end position="371"/>
    </location>
</feature>
<protein>
    <recommendedName>
        <fullName evidence="4">Thioredoxin domain-containing protein</fullName>
    </recommendedName>
</protein>
<dbReference type="PROSITE" id="PS51352">
    <property type="entry name" value="THIOREDOXIN_2"/>
    <property type="match status" value="5"/>
</dbReference>
<reference evidence="5" key="2">
    <citation type="submission" date="2020-11" db="EMBL/GenBank/DDBJ databases">
        <authorList>
            <person name="McCartney M.A."/>
            <person name="Auch B."/>
            <person name="Kono T."/>
            <person name="Mallez S."/>
            <person name="Becker A."/>
            <person name="Gohl D.M."/>
            <person name="Silverstein K.A.T."/>
            <person name="Koren S."/>
            <person name="Bechman K.B."/>
            <person name="Herman A."/>
            <person name="Abrahante J.E."/>
            <person name="Garbe J."/>
        </authorList>
    </citation>
    <scope>NUCLEOTIDE SEQUENCE</scope>
    <source>
        <strain evidence="5">Duluth1</strain>
        <tissue evidence="5">Whole animal</tissue>
    </source>
</reference>
<evidence type="ECO:0000256" key="3">
    <source>
        <dbReference type="SAM" id="SignalP"/>
    </source>
</evidence>
<evidence type="ECO:0000313" key="5">
    <source>
        <dbReference type="EMBL" id="KAH3868542.1"/>
    </source>
</evidence>
<dbReference type="GO" id="GO:0006457">
    <property type="term" value="P:protein folding"/>
    <property type="evidence" value="ECO:0007669"/>
    <property type="project" value="TreeGrafter"/>
</dbReference>
<dbReference type="AlphaFoldDB" id="A0A9D4M3L0"/>
<feature type="chain" id="PRO_5039588980" description="Thioredoxin domain-containing protein" evidence="3">
    <location>
        <begin position="22"/>
        <end position="759"/>
    </location>
</feature>
<dbReference type="PRINTS" id="PR00421">
    <property type="entry name" value="THIOREDOXIN"/>
</dbReference>
<dbReference type="EMBL" id="JAIWYP010000002">
    <property type="protein sequence ID" value="KAH3868542.1"/>
    <property type="molecule type" value="Genomic_DNA"/>
</dbReference>
<reference evidence="5" key="1">
    <citation type="journal article" date="2019" name="bioRxiv">
        <title>The Genome of the Zebra Mussel, Dreissena polymorpha: A Resource for Invasive Species Research.</title>
        <authorList>
            <person name="McCartney M.A."/>
            <person name="Auch B."/>
            <person name="Kono T."/>
            <person name="Mallez S."/>
            <person name="Zhang Y."/>
            <person name="Obille A."/>
            <person name="Becker A."/>
            <person name="Abrahante J.E."/>
            <person name="Garbe J."/>
            <person name="Badalamenti J.P."/>
            <person name="Herman A."/>
            <person name="Mangelson H."/>
            <person name="Liachko I."/>
            <person name="Sullivan S."/>
            <person name="Sone E.D."/>
            <person name="Koren S."/>
            <person name="Silverstein K.A.T."/>
            <person name="Beckman K.B."/>
            <person name="Gohl D.M."/>
        </authorList>
    </citation>
    <scope>NUCLEOTIDE SEQUENCE</scope>
    <source>
        <strain evidence="5">Duluth1</strain>
        <tissue evidence="5">Whole animal</tissue>
    </source>
</reference>
<sequence>MHRSRLVFVLILLLVFIQTRAKKGKSLIDSVDDLKEFKKFLRTKTNLLVIFTKSENAASKLMPMFDGVAEDIKGKGSLAIVDCSGEAKKLCKTLKVSPSPLELRHYKDGDFNKNYDRKMVQKSMVNFMLDPKGDLPWEEEEGAEDVIHINSEQNFQKLLKKNKKPTLVMFYAPWCGYCKRLKPDFAAAASELRNEVNMVGVDVDKPDLYTLRAAFNITGFPTIYYFEEGQLKYKYGGENNKDGLIKWLKNPGPPEEPKADTQWEDEAPEIAHLHDDTFTDYLATHSSVLVMFYAPWCGHCKKMKPEYVEAAQKMVAEEIDGALAAVDATVDKKLGEQFKVQGFPTVKYFKDGEFKFDVNERTADKIMEFMKDPKEPPPPAPEEQSWADTPSEVIHLTDETFKTTLKKKKHALVMFYAPWCGHCKKAKPEFMQAAEKMKEDTKVAFGAMDCTIHKVTCGEHEVQGYPTLKYFNYGKNAQKYMGGREEADFLKFMKDPLNTEPEPSTPPAPSPEEHWSDVAGYQNVHFLREATFESFIKEHNSVLVMFYAPWCGHCKAMKPAYGEAATQLKEEGVAGVLAAVDATIDSSISSRYEVRGYPTLKYFKNGKLAYDYGFARTKEALITFMKDPKEPPPPPKPEPEWSTVKSNVKHLTGADFSSFLKSKQAVLVMFYAPWCGHCKKAKPFYQGAADKLADETRALAAVDCTAESNKEICNKEEVKGFPTLKLYIKGKYLSEYNGDRTEEEFYKFILNAPTPKDEL</sequence>
<dbReference type="InterPro" id="IPR017937">
    <property type="entry name" value="Thioredoxin_CS"/>
</dbReference>
<feature type="region of interest" description="Disordered" evidence="2">
    <location>
        <begin position="370"/>
        <end position="389"/>
    </location>
</feature>
<dbReference type="CDD" id="cd02997">
    <property type="entry name" value="PDI_a_PDIR"/>
    <property type="match status" value="3"/>
</dbReference>
<dbReference type="InterPro" id="IPR046374">
    <property type="entry name" value="PDI_a_PDIR"/>
</dbReference>
<dbReference type="GO" id="GO:0005783">
    <property type="term" value="C:endoplasmic reticulum"/>
    <property type="evidence" value="ECO:0007669"/>
    <property type="project" value="TreeGrafter"/>
</dbReference>
<dbReference type="PROSITE" id="PS00194">
    <property type="entry name" value="THIOREDOXIN_1"/>
    <property type="match status" value="3"/>
</dbReference>
<feature type="domain" description="Thioredoxin" evidence="4">
    <location>
        <begin position="632"/>
        <end position="754"/>
    </location>
</feature>
<dbReference type="PANTHER" id="PTHR45672">
    <property type="entry name" value="PROTEIN DISULFIDE-ISOMERASE C17H9.14C-RELATED"/>
    <property type="match status" value="1"/>
</dbReference>
<dbReference type="InterPro" id="IPR036249">
    <property type="entry name" value="Thioredoxin-like_sf"/>
</dbReference>
<gene>
    <name evidence="5" type="ORF">DPMN_031692</name>
</gene>
<keyword evidence="6" id="KW-1185">Reference proteome</keyword>
<evidence type="ECO:0000256" key="1">
    <source>
        <dbReference type="ARBA" id="ARBA00006347"/>
    </source>
</evidence>
<keyword evidence="3" id="KW-0732">Signal</keyword>
<dbReference type="GO" id="GO:0003756">
    <property type="term" value="F:protein disulfide isomerase activity"/>
    <property type="evidence" value="ECO:0007669"/>
    <property type="project" value="InterPro"/>
</dbReference>
<feature type="signal peptide" evidence="3">
    <location>
        <begin position="1"/>
        <end position="21"/>
    </location>
</feature>
<accession>A0A9D4M3L0</accession>
<organism evidence="5 6">
    <name type="scientific">Dreissena polymorpha</name>
    <name type="common">Zebra mussel</name>
    <name type="synonym">Mytilus polymorpha</name>
    <dbReference type="NCBI Taxonomy" id="45954"/>
    <lineage>
        <taxon>Eukaryota</taxon>
        <taxon>Metazoa</taxon>
        <taxon>Spiralia</taxon>
        <taxon>Lophotrochozoa</taxon>
        <taxon>Mollusca</taxon>
        <taxon>Bivalvia</taxon>
        <taxon>Autobranchia</taxon>
        <taxon>Heteroconchia</taxon>
        <taxon>Euheterodonta</taxon>
        <taxon>Imparidentia</taxon>
        <taxon>Neoheterodontei</taxon>
        <taxon>Myida</taxon>
        <taxon>Dreissenoidea</taxon>
        <taxon>Dreissenidae</taxon>
        <taxon>Dreissena</taxon>
    </lineage>
</organism>
<comment type="caution">
    <text evidence="5">The sequence shown here is derived from an EMBL/GenBank/DDBJ whole genome shotgun (WGS) entry which is preliminary data.</text>
</comment>
<evidence type="ECO:0000259" key="4">
    <source>
        <dbReference type="PROSITE" id="PS51352"/>
    </source>
</evidence>
<dbReference type="OrthoDB" id="10264505at2759"/>
<evidence type="ECO:0000256" key="2">
    <source>
        <dbReference type="SAM" id="MobiDB-lite"/>
    </source>
</evidence>
<comment type="similarity">
    <text evidence="1">Belongs to the protein disulfide isomerase family.</text>
</comment>
<dbReference type="InterPro" id="IPR051063">
    <property type="entry name" value="PDI"/>
</dbReference>
<proteinExistence type="inferred from homology"/>
<name>A0A9D4M3L0_DREPO</name>
<dbReference type="Proteomes" id="UP000828390">
    <property type="component" value="Unassembled WGS sequence"/>
</dbReference>
<feature type="domain" description="Thioredoxin" evidence="4">
    <location>
        <begin position="502"/>
        <end position="630"/>
    </location>
</feature>
<dbReference type="Pfam" id="PF00085">
    <property type="entry name" value="Thioredoxin"/>
    <property type="match status" value="5"/>
</dbReference>
<evidence type="ECO:0000313" key="6">
    <source>
        <dbReference type="Proteomes" id="UP000828390"/>
    </source>
</evidence>